<comment type="caution">
    <text evidence="2">The sequence shown here is derived from an EMBL/GenBank/DDBJ whole genome shotgun (WGS) entry which is preliminary data.</text>
</comment>
<reference evidence="2 3" key="1">
    <citation type="journal article" date="2016" name="Nat. Commun.">
        <title>Thousands of microbial genomes shed light on interconnected biogeochemical processes in an aquifer system.</title>
        <authorList>
            <person name="Anantharaman K."/>
            <person name="Brown C.T."/>
            <person name="Hug L.A."/>
            <person name="Sharon I."/>
            <person name="Castelle C.J."/>
            <person name="Probst A.J."/>
            <person name="Thomas B.C."/>
            <person name="Singh A."/>
            <person name="Wilkins M.J."/>
            <person name="Karaoz U."/>
            <person name="Brodie E.L."/>
            <person name="Williams K.H."/>
            <person name="Hubbard S.S."/>
            <person name="Banfield J.F."/>
        </authorList>
    </citation>
    <scope>NUCLEOTIDE SEQUENCE [LARGE SCALE GENOMIC DNA]</scope>
</reference>
<proteinExistence type="predicted"/>
<accession>A0A1G2R1P6</accession>
<dbReference type="SUPFAM" id="SSF49899">
    <property type="entry name" value="Concanavalin A-like lectins/glucanases"/>
    <property type="match status" value="1"/>
</dbReference>
<evidence type="ECO:0000313" key="2">
    <source>
        <dbReference type="EMBL" id="OHA66804.1"/>
    </source>
</evidence>
<dbReference type="InterPro" id="IPR012902">
    <property type="entry name" value="N_methyl_site"/>
</dbReference>
<gene>
    <name evidence="2" type="ORF">A3C82_00840</name>
</gene>
<dbReference type="STRING" id="1802451.A3C82_00840"/>
<evidence type="ECO:0000256" key="1">
    <source>
        <dbReference type="SAM" id="Phobius"/>
    </source>
</evidence>
<dbReference type="Proteomes" id="UP000176901">
    <property type="component" value="Unassembled WGS sequence"/>
</dbReference>
<dbReference type="Gene3D" id="2.60.120.200">
    <property type="match status" value="1"/>
</dbReference>
<organism evidence="2 3">
    <name type="scientific">Candidatus Wildermuthbacteria bacterium RIFCSPHIGHO2_02_FULL_47_12</name>
    <dbReference type="NCBI Taxonomy" id="1802451"/>
    <lineage>
        <taxon>Bacteria</taxon>
        <taxon>Candidatus Wildermuthiibacteriota</taxon>
    </lineage>
</organism>
<dbReference type="PANTHER" id="PTHR47635:SF2">
    <property type="entry name" value="LAMG-LIKE JELLYROLL FOLD DOMAIN-CONTAINING PROTEIN"/>
    <property type="match status" value="1"/>
</dbReference>
<dbReference type="PANTHER" id="PTHR47635">
    <property type="entry name" value="CUB DOMAIN-CONTAINING PROTEIN"/>
    <property type="match status" value="1"/>
</dbReference>
<evidence type="ECO:0000313" key="3">
    <source>
        <dbReference type="Proteomes" id="UP000176901"/>
    </source>
</evidence>
<feature type="transmembrane region" description="Helical" evidence="1">
    <location>
        <begin position="6"/>
        <end position="29"/>
    </location>
</feature>
<keyword evidence="1" id="KW-1133">Transmembrane helix</keyword>
<dbReference type="PROSITE" id="PS00409">
    <property type="entry name" value="PROKAR_NTER_METHYL"/>
    <property type="match status" value="1"/>
</dbReference>
<keyword evidence="1" id="KW-0812">Transmembrane</keyword>
<keyword evidence="1" id="KW-0472">Membrane</keyword>
<dbReference type="Pfam" id="PF13385">
    <property type="entry name" value="Laminin_G_3"/>
    <property type="match status" value="1"/>
</dbReference>
<protein>
    <recommendedName>
        <fullName evidence="4">LamG-like jellyroll fold domain-containing protein</fullName>
    </recommendedName>
</protein>
<dbReference type="AlphaFoldDB" id="A0A1G2R1P6"/>
<evidence type="ECO:0008006" key="4">
    <source>
        <dbReference type="Google" id="ProtNLM"/>
    </source>
</evidence>
<dbReference type="NCBIfam" id="TIGR02532">
    <property type="entry name" value="IV_pilin_GFxxxE"/>
    <property type="match status" value="1"/>
</dbReference>
<dbReference type="Pfam" id="PF07963">
    <property type="entry name" value="N_methyl"/>
    <property type="match status" value="1"/>
</dbReference>
<name>A0A1G2R1P6_9BACT</name>
<dbReference type="EMBL" id="MHTW01000024">
    <property type="protein sequence ID" value="OHA66804.1"/>
    <property type="molecule type" value="Genomic_DNA"/>
</dbReference>
<dbReference type="InterPro" id="IPR013320">
    <property type="entry name" value="ConA-like_dom_sf"/>
</dbReference>
<sequence>MKKGFTLIELLVVVAVIGMLASIVLVALGPSRDKARMAKAESFASQIAHVLGSEAVGIWSFDDAAAGTALDSSGYNNNGTVNGATPVADRNNQSNKAYGFNGSSAKITIPTGASIKGKTQATISAWINVTTINGSASEAIYAETTPSVGNNRFGFSVNTAGKLSVSIRDSAMEGGGATGYAGNTTLSTGIWYHVAAVFDSVNDSHAIYLDGVQDVNSTTAYSAFGTGAPGGIRIGALAATAPGDVNWFNGKIDDVRIYSTNLSVSQIQQLYAESVNKYQLASEL</sequence>